<evidence type="ECO:0000313" key="1">
    <source>
        <dbReference type="EMBL" id="OAA31027.1"/>
    </source>
</evidence>
<sequence>MRVVLTLSGLESEQKVSEVAGAVKRLLNREALMEGNKAVIELESLELLEEIDVAIRKFGCSILKVETEK</sequence>
<reference evidence="1 2" key="1">
    <citation type="submission" date="2014-02" db="EMBL/GenBank/DDBJ databases">
        <title>Kosmotoga genome sequencing.</title>
        <authorList>
            <person name="Pollo S.M."/>
            <person name="Charchuk R."/>
            <person name="Nesbo C.L."/>
        </authorList>
    </citation>
    <scope>NUCLEOTIDE SEQUENCE [LARGE SCALE GENOMIC DNA]</scope>
    <source>
        <strain evidence="1 2">S304</strain>
    </source>
</reference>
<dbReference type="AlphaFoldDB" id="A0A176K1L1"/>
<evidence type="ECO:0008006" key="3">
    <source>
        <dbReference type="Google" id="ProtNLM"/>
    </source>
</evidence>
<evidence type="ECO:0000313" key="2">
    <source>
        <dbReference type="Proteomes" id="UP000077339"/>
    </source>
</evidence>
<keyword evidence="2" id="KW-1185">Reference proteome</keyword>
<proteinExistence type="predicted"/>
<protein>
    <recommendedName>
        <fullName evidence="3">HMA domain-containing protein</fullName>
    </recommendedName>
</protein>
<dbReference type="STRING" id="1453497.AT15_08615"/>
<name>A0A176K1L1_9BACT</name>
<organism evidence="1 2">
    <name type="scientific">Kosmotoga arenicorallina S304</name>
    <dbReference type="NCBI Taxonomy" id="1453497"/>
    <lineage>
        <taxon>Bacteria</taxon>
        <taxon>Thermotogati</taxon>
        <taxon>Thermotogota</taxon>
        <taxon>Thermotogae</taxon>
        <taxon>Kosmotogales</taxon>
        <taxon>Kosmotogaceae</taxon>
        <taxon>Kosmotoga</taxon>
    </lineage>
</organism>
<gene>
    <name evidence="1" type="ORF">AT15_08615</name>
</gene>
<dbReference type="PATRIC" id="fig|1453497.3.peg.1706"/>
<dbReference type="RefSeq" id="WP_068346798.1">
    <property type="nucleotide sequence ID" value="NZ_JFHK01000005.1"/>
</dbReference>
<dbReference type="Proteomes" id="UP000077339">
    <property type="component" value="Unassembled WGS sequence"/>
</dbReference>
<dbReference type="OrthoDB" id="9920348at2"/>
<dbReference type="EMBL" id="JFHK01000005">
    <property type="protein sequence ID" value="OAA31027.1"/>
    <property type="molecule type" value="Genomic_DNA"/>
</dbReference>
<accession>A0A176K1L1</accession>
<comment type="caution">
    <text evidence="1">The sequence shown here is derived from an EMBL/GenBank/DDBJ whole genome shotgun (WGS) entry which is preliminary data.</text>
</comment>